<dbReference type="GO" id="GO:0016020">
    <property type="term" value="C:membrane"/>
    <property type="evidence" value="ECO:0007669"/>
    <property type="project" value="UniProtKB-SubCell"/>
</dbReference>
<reference evidence="3 4" key="1">
    <citation type="submission" date="2015-10" db="EMBL/GenBank/DDBJ databases">
        <title>Mycobacterium gordonae draft genome assembly.</title>
        <authorList>
            <person name="Ustinova V."/>
            <person name="Smirnova T."/>
            <person name="Blagodatskikh K."/>
            <person name="Varlamov D."/>
            <person name="Larionova E."/>
            <person name="Chernousova L."/>
        </authorList>
    </citation>
    <scope>NUCLEOTIDE SEQUENCE [LARGE SCALE GENOMIC DNA]</scope>
    <source>
        <strain evidence="3 4">CTRI 14-8773</strain>
    </source>
</reference>
<dbReference type="PANTHER" id="PTHR37042:SF4">
    <property type="entry name" value="OUTER MEMBRANE PROTEIN RV1973"/>
    <property type="match status" value="1"/>
</dbReference>
<proteinExistence type="predicted"/>
<dbReference type="PANTHER" id="PTHR37042">
    <property type="entry name" value="OUTER MEMBRANE PROTEIN RV1973"/>
    <property type="match status" value="1"/>
</dbReference>
<comment type="caution">
    <text evidence="3">The sequence shown here is derived from an EMBL/GenBank/DDBJ whole genome shotgun (WGS) entry which is preliminary data.</text>
</comment>
<dbReference type="RefSeq" id="WP_055581970.1">
    <property type="nucleotide sequence ID" value="NZ_LKTM01000390.1"/>
</dbReference>
<dbReference type="Proteomes" id="UP000051677">
    <property type="component" value="Unassembled WGS sequence"/>
</dbReference>
<evidence type="ECO:0000256" key="1">
    <source>
        <dbReference type="ARBA" id="ARBA00004370"/>
    </source>
</evidence>
<gene>
    <name evidence="3" type="ORF">AO501_04200</name>
</gene>
<organism evidence="3 4">
    <name type="scientific">Mycobacterium gordonae</name>
    <dbReference type="NCBI Taxonomy" id="1778"/>
    <lineage>
        <taxon>Bacteria</taxon>
        <taxon>Bacillati</taxon>
        <taxon>Actinomycetota</taxon>
        <taxon>Actinomycetes</taxon>
        <taxon>Mycobacteriales</taxon>
        <taxon>Mycobacteriaceae</taxon>
        <taxon>Mycobacterium</taxon>
    </lineage>
</organism>
<keyword evidence="2" id="KW-0472">Membrane</keyword>
<protein>
    <submittedName>
        <fullName evidence="3">Mammalian cell entry protein</fullName>
    </submittedName>
</protein>
<comment type="subcellular location">
    <subcellularLocation>
        <location evidence="1">Membrane</location>
    </subcellularLocation>
</comment>
<dbReference type="EMBL" id="LKTM01000390">
    <property type="protein sequence ID" value="KQH75067.1"/>
    <property type="molecule type" value="Genomic_DNA"/>
</dbReference>
<evidence type="ECO:0000256" key="2">
    <source>
        <dbReference type="ARBA" id="ARBA00023136"/>
    </source>
</evidence>
<dbReference type="OrthoDB" id="4750467at2"/>
<dbReference type="AlphaFoldDB" id="A0A0Q2RI29"/>
<evidence type="ECO:0000313" key="3">
    <source>
        <dbReference type="EMBL" id="KQH75067.1"/>
    </source>
</evidence>
<accession>A0A0Q2RI29</accession>
<sequence length="163" mass="18585">MRRLRWLLPVAGALAVAAVVALSAIGGWFYWDRVESQGEQAARAELPKLAQKEIPQFFGYDFQTIERSLNDVYPLLTPDYRQEFKKVVNAQIIPEAKKREMVVQADVVGVGVMAAKRNSATAIVYMNRIVTDKSREPHYDGSRLRVEFKRIDGKWLISYITPI</sequence>
<name>A0A0Q2RI29_MYCGO</name>
<dbReference type="STRING" id="1778.A9W97_03225"/>
<evidence type="ECO:0000313" key="4">
    <source>
        <dbReference type="Proteomes" id="UP000051677"/>
    </source>
</evidence>